<evidence type="ECO:0000313" key="3">
    <source>
        <dbReference type="Proteomes" id="UP000489600"/>
    </source>
</evidence>
<protein>
    <submittedName>
        <fullName evidence="2">Uncharacterized protein</fullName>
    </submittedName>
</protein>
<evidence type="ECO:0000313" key="2">
    <source>
        <dbReference type="EMBL" id="VVB15359.1"/>
    </source>
</evidence>
<gene>
    <name evidence="2" type="ORF">ANE_LOCUS25803</name>
</gene>
<name>A0A565CNX8_9BRAS</name>
<organism evidence="2 3">
    <name type="scientific">Arabis nemorensis</name>
    <dbReference type="NCBI Taxonomy" id="586526"/>
    <lineage>
        <taxon>Eukaryota</taxon>
        <taxon>Viridiplantae</taxon>
        <taxon>Streptophyta</taxon>
        <taxon>Embryophyta</taxon>
        <taxon>Tracheophyta</taxon>
        <taxon>Spermatophyta</taxon>
        <taxon>Magnoliopsida</taxon>
        <taxon>eudicotyledons</taxon>
        <taxon>Gunneridae</taxon>
        <taxon>Pentapetalae</taxon>
        <taxon>rosids</taxon>
        <taxon>malvids</taxon>
        <taxon>Brassicales</taxon>
        <taxon>Brassicaceae</taxon>
        <taxon>Arabideae</taxon>
        <taxon>Arabis</taxon>
    </lineage>
</organism>
<dbReference type="AlphaFoldDB" id="A0A565CNX8"/>
<reference evidence="2" key="1">
    <citation type="submission" date="2019-07" db="EMBL/GenBank/DDBJ databases">
        <authorList>
            <person name="Dittberner H."/>
        </authorList>
    </citation>
    <scope>NUCLEOTIDE SEQUENCE [LARGE SCALE GENOMIC DNA]</scope>
</reference>
<dbReference type="Proteomes" id="UP000489600">
    <property type="component" value="Unassembled WGS sequence"/>
</dbReference>
<evidence type="ECO:0000256" key="1">
    <source>
        <dbReference type="SAM" id="MobiDB-lite"/>
    </source>
</evidence>
<accession>A0A565CNX8</accession>
<feature type="region of interest" description="Disordered" evidence="1">
    <location>
        <begin position="1"/>
        <end position="92"/>
    </location>
</feature>
<dbReference type="EMBL" id="CABITT030000008">
    <property type="protein sequence ID" value="VVB15359.1"/>
    <property type="molecule type" value="Genomic_DNA"/>
</dbReference>
<sequence>MEEEALARVHRARISREGDAESSSVEGPWPAATGTSRTLKVIGSFPPGARYSRGQSERGPALTGVEEDPDSFGLSISTPEKRDPPRPGLGRNIALVRFDDQRTSSTLESLEAMRSARNLSKTVKFLAPGKNDRS</sequence>
<keyword evidence="3" id="KW-1185">Reference proteome</keyword>
<proteinExistence type="predicted"/>
<comment type="caution">
    <text evidence="2">The sequence shown here is derived from an EMBL/GenBank/DDBJ whole genome shotgun (WGS) entry which is preliminary data.</text>
</comment>